<comment type="caution">
    <text evidence="6">The sequence shown here is derived from an EMBL/GenBank/DDBJ whole genome shotgun (WGS) entry which is preliminary data.</text>
</comment>
<dbReference type="PANTHER" id="PTHR24567">
    <property type="entry name" value="CRP FAMILY TRANSCRIPTIONAL REGULATORY PROTEIN"/>
    <property type="match status" value="1"/>
</dbReference>
<gene>
    <name evidence="6" type="ORF">ACJDUG_17100</name>
</gene>
<dbReference type="PANTHER" id="PTHR24567:SF28">
    <property type="entry name" value="LISTERIOLYSIN REGULATORY PROTEIN"/>
    <property type="match status" value="1"/>
</dbReference>
<evidence type="ECO:0000259" key="5">
    <source>
        <dbReference type="PROSITE" id="PS51063"/>
    </source>
</evidence>
<dbReference type="CDD" id="cd00038">
    <property type="entry name" value="CAP_ED"/>
    <property type="match status" value="1"/>
</dbReference>
<sequence length="237" mass="27126">MKECNNHVCEACTGRYCAKKAPIFSVLDSDQLVEVTSSILRRKYKKGQIIFFEGDVSDKFYIINGGKIKIFKYTKEGKEQILYILSEGDFIGYLSLLKKGRFDYNAEALEDVNVCMLTKDDFDKIVKRTPEISLRILESLHDRLVSLENLVQTLSTKDIETRIAAILKNFVKDFGKEETKGIVIEMPLSREEMANYIGVTRETMSRKLTSMEDDGIIELVGNKKIIIKDLQLLEELS</sequence>
<feature type="domain" description="Cyclic nucleotide-binding" evidence="4">
    <location>
        <begin position="23"/>
        <end position="143"/>
    </location>
</feature>
<evidence type="ECO:0000259" key="4">
    <source>
        <dbReference type="PROSITE" id="PS50042"/>
    </source>
</evidence>
<evidence type="ECO:0000256" key="2">
    <source>
        <dbReference type="ARBA" id="ARBA00023125"/>
    </source>
</evidence>
<dbReference type="SUPFAM" id="SSF51206">
    <property type="entry name" value="cAMP-binding domain-like"/>
    <property type="match status" value="1"/>
</dbReference>
<dbReference type="RefSeq" id="WP_406771091.1">
    <property type="nucleotide sequence ID" value="NZ_JBJHZZ010000025.1"/>
</dbReference>
<dbReference type="PROSITE" id="PS00042">
    <property type="entry name" value="HTH_CRP_1"/>
    <property type="match status" value="1"/>
</dbReference>
<protein>
    <submittedName>
        <fullName evidence="6">Crp/Fnr family transcriptional regulator</fullName>
    </submittedName>
</protein>
<dbReference type="InterPro" id="IPR012318">
    <property type="entry name" value="HTH_CRP"/>
</dbReference>
<keyword evidence="1" id="KW-0805">Transcription regulation</keyword>
<keyword evidence="7" id="KW-1185">Reference proteome</keyword>
<dbReference type="Gene3D" id="1.10.10.10">
    <property type="entry name" value="Winged helix-like DNA-binding domain superfamily/Winged helix DNA-binding domain"/>
    <property type="match status" value="1"/>
</dbReference>
<dbReference type="Pfam" id="PF13545">
    <property type="entry name" value="HTH_Crp_2"/>
    <property type="match status" value="1"/>
</dbReference>
<dbReference type="InterPro" id="IPR050397">
    <property type="entry name" value="Env_Response_Regulators"/>
</dbReference>
<dbReference type="InterPro" id="IPR036388">
    <property type="entry name" value="WH-like_DNA-bd_sf"/>
</dbReference>
<evidence type="ECO:0000313" key="6">
    <source>
        <dbReference type="EMBL" id="MFL0248663.1"/>
    </source>
</evidence>
<dbReference type="InterPro" id="IPR018490">
    <property type="entry name" value="cNMP-bd_dom_sf"/>
</dbReference>
<organism evidence="6 7">
    <name type="scientific">Candidatus Clostridium stratigraminis</name>
    <dbReference type="NCBI Taxonomy" id="3381661"/>
    <lineage>
        <taxon>Bacteria</taxon>
        <taxon>Bacillati</taxon>
        <taxon>Bacillota</taxon>
        <taxon>Clostridia</taxon>
        <taxon>Eubacteriales</taxon>
        <taxon>Clostridiaceae</taxon>
        <taxon>Clostridium</taxon>
    </lineage>
</organism>
<keyword evidence="3" id="KW-0804">Transcription</keyword>
<dbReference type="PRINTS" id="PR00034">
    <property type="entry name" value="HTHCRP"/>
</dbReference>
<accession>A0ABW8TAA1</accession>
<dbReference type="InterPro" id="IPR000595">
    <property type="entry name" value="cNMP-bd_dom"/>
</dbReference>
<evidence type="ECO:0000256" key="3">
    <source>
        <dbReference type="ARBA" id="ARBA00023163"/>
    </source>
</evidence>
<evidence type="ECO:0000313" key="7">
    <source>
        <dbReference type="Proteomes" id="UP001623591"/>
    </source>
</evidence>
<feature type="domain" description="HTH crp-type" evidence="5">
    <location>
        <begin position="157"/>
        <end position="231"/>
    </location>
</feature>
<name>A0ABW8TAA1_9CLOT</name>
<dbReference type="InterPro" id="IPR014710">
    <property type="entry name" value="RmlC-like_jellyroll"/>
</dbReference>
<reference evidence="6 7" key="1">
    <citation type="submission" date="2024-11" db="EMBL/GenBank/DDBJ databases">
        <authorList>
            <person name="Heng Y.C."/>
            <person name="Lim A.C.H."/>
            <person name="Lee J.K.Y."/>
            <person name="Kittelmann S."/>
        </authorList>
    </citation>
    <scope>NUCLEOTIDE SEQUENCE [LARGE SCALE GENOMIC DNA]</scope>
    <source>
        <strain evidence="6 7">WILCCON 0185</strain>
    </source>
</reference>
<dbReference type="EMBL" id="JBJHZZ010000025">
    <property type="protein sequence ID" value="MFL0248663.1"/>
    <property type="molecule type" value="Genomic_DNA"/>
</dbReference>
<dbReference type="SMART" id="SM00419">
    <property type="entry name" value="HTH_CRP"/>
    <property type="match status" value="1"/>
</dbReference>
<dbReference type="PROSITE" id="PS51063">
    <property type="entry name" value="HTH_CRP_2"/>
    <property type="match status" value="1"/>
</dbReference>
<dbReference type="InterPro" id="IPR018335">
    <property type="entry name" value="Tscrpt_reg_HTH_Crp-type_CS"/>
</dbReference>
<dbReference type="SMART" id="SM00100">
    <property type="entry name" value="cNMP"/>
    <property type="match status" value="1"/>
</dbReference>
<dbReference type="Proteomes" id="UP001623591">
    <property type="component" value="Unassembled WGS sequence"/>
</dbReference>
<dbReference type="CDD" id="cd00092">
    <property type="entry name" value="HTH_CRP"/>
    <property type="match status" value="1"/>
</dbReference>
<proteinExistence type="predicted"/>
<dbReference type="InterPro" id="IPR036390">
    <property type="entry name" value="WH_DNA-bd_sf"/>
</dbReference>
<evidence type="ECO:0000256" key="1">
    <source>
        <dbReference type="ARBA" id="ARBA00023015"/>
    </source>
</evidence>
<dbReference type="PROSITE" id="PS50042">
    <property type="entry name" value="CNMP_BINDING_3"/>
    <property type="match status" value="1"/>
</dbReference>
<dbReference type="Pfam" id="PF00027">
    <property type="entry name" value="cNMP_binding"/>
    <property type="match status" value="1"/>
</dbReference>
<dbReference type="SUPFAM" id="SSF46785">
    <property type="entry name" value="Winged helix' DNA-binding domain"/>
    <property type="match status" value="1"/>
</dbReference>
<keyword evidence="2" id="KW-0238">DNA-binding</keyword>
<dbReference type="Gene3D" id="2.60.120.10">
    <property type="entry name" value="Jelly Rolls"/>
    <property type="match status" value="1"/>
</dbReference>